<dbReference type="Pfam" id="PF00023">
    <property type="entry name" value="Ank"/>
    <property type="match status" value="1"/>
</dbReference>
<evidence type="ECO:0000256" key="4">
    <source>
        <dbReference type="SAM" id="MobiDB-lite"/>
    </source>
</evidence>
<protein>
    <submittedName>
        <fullName evidence="5">Uncharacterized protein</fullName>
    </submittedName>
</protein>
<keyword evidence="6" id="KW-1185">Reference proteome</keyword>
<feature type="region of interest" description="Disordered" evidence="4">
    <location>
        <begin position="176"/>
        <end position="199"/>
    </location>
</feature>
<keyword evidence="1" id="KW-0677">Repeat</keyword>
<dbReference type="SMART" id="SM00248">
    <property type="entry name" value="ANK"/>
    <property type="match status" value="5"/>
</dbReference>
<feature type="repeat" description="ANK" evidence="3">
    <location>
        <begin position="43"/>
        <end position="75"/>
    </location>
</feature>
<dbReference type="Gene3D" id="1.25.40.20">
    <property type="entry name" value="Ankyrin repeat-containing domain"/>
    <property type="match status" value="2"/>
</dbReference>
<evidence type="ECO:0000313" key="5">
    <source>
        <dbReference type="EMBL" id="KAK1345178.1"/>
    </source>
</evidence>
<evidence type="ECO:0000256" key="3">
    <source>
        <dbReference type="PROSITE-ProRule" id="PRU00023"/>
    </source>
</evidence>
<proteinExistence type="predicted"/>
<dbReference type="PANTHER" id="PTHR24198:SF195">
    <property type="entry name" value="DEATH DOMAIN-CONTAINING PROTEIN"/>
    <property type="match status" value="1"/>
</dbReference>
<keyword evidence="2 3" id="KW-0040">ANK repeat</keyword>
<feature type="repeat" description="ANK" evidence="3">
    <location>
        <begin position="340"/>
        <end position="372"/>
    </location>
</feature>
<evidence type="ECO:0000313" key="6">
    <source>
        <dbReference type="Proteomes" id="UP001177744"/>
    </source>
</evidence>
<comment type="caution">
    <text evidence="5">The sequence shown here is derived from an EMBL/GenBank/DDBJ whole genome shotgun (WGS) entry which is preliminary data.</text>
</comment>
<dbReference type="EMBL" id="JAULJE010000003">
    <property type="protein sequence ID" value="KAK1345178.1"/>
    <property type="molecule type" value="Genomic_DNA"/>
</dbReference>
<dbReference type="PROSITE" id="PS50088">
    <property type="entry name" value="ANK_REPEAT"/>
    <property type="match status" value="3"/>
</dbReference>
<dbReference type="AlphaFoldDB" id="A0AA40LVC0"/>
<gene>
    <name evidence="5" type="ORF">QTO34_013888</name>
</gene>
<dbReference type="SUPFAM" id="SSF48403">
    <property type="entry name" value="Ankyrin repeat"/>
    <property type="match status" value="1"/>
</dbReference>
<dbReference type="Proteomes" id="UP001177744">
    <property type="component" value="Unassembled WGS sequence"/>
</dbReference>
<dbReference type="InterPro" id="IPR002110">
    <property type="entry name" value="Ankyrin_rpt"/>
</dbReference>
<reference evidence="5" key="1">
    <citation type="submission" date="2023-06" db="EMBL/GenBank/DDBJ databases">
        <title>Reference genome for the Northern bat (Eptesicus nilssonii), a most northern bat species.</title>
        <authorList>
            <person name="Laine V.N."/>
            <person name="Pulliainen A.T."/>
            <person name="Lilley T.M."/>
        </authorList>
    </citation>
    <scope>NUCLEOTIDE SEQUENCE</scope>
    <source>
        <strain evidence="5">BLF_Eptnil</strain>
        <tissue evidence="5">Kidney</tissue>
    </source>
</reference>
<dbReference type="PANTHER" id="PTHR24198">
    <property type="entry name" value="ANKYRIN REPEAT AND PROTEIN KINASE DOMAIN-CONTAINING PROTEIN"/>
    <property type="match status" value="1"/>
</dbReference>
<dbReference type="InterPro" id="IPR036770">
    <property type="entry name" value="Ankyrin_rpt-contain_sf"/>
</dbReference>
<accession>A0AA40LVC0</accession>
<dbReference type="PROSITE" id="PS50297">
    <property type="entry name" value="ANK_REP_REGION"/>
    <property type="match status" value="1"/>
</dbReference>
<evidence type="ECO:0000256" key="2">
    <source>
        <dbReference type="ARBA" id="ARBA00023043"/>
    </source>
</evidence>
<dbReference type="Pfam" id="PF12796">
    <property type="entry name" value="Ank_2"/>
    <property type="match status" value="1"/>
</dbReference>
<feature type="repeat" description="ANK" evidence="3">
    <location>
        <begin position="111"/>
        <end position="133"/>
    </location>
</feature>
<evidence type="ECO:0000256" key="1">
    <source>
        <dbReference type="ARBA" id="ARBA00022737"/>
    </source>
</evidence>
<organism evidence="5 6">
    <name type="scientific">Cnephaeus nilssonii</name>
    <name type="common">Northern bat</name>
    <name type="synonym">Eptesicus nilssonii</name>
    <dbReference type="NCBI Taxonomy" id="3371016"/>
    <lineage>
        <taxon>Eukaryota</taxon>
        <taxon>Metazoa</taxon>
        <taxon>Chordata</taxon>
        <taxon>Craniata</taxon>
        <taxon>Vertebrata</taxon>
        <taxon>Euteleostomi</taxon>
        <taxon>Mammalia</taxon>
        <taxon>Eutheria</taxon>
        <taxon>Laurasiatheria</taxon>
        <taxon>Chiroptera</taxon>
        <taxon>Yangochiroptera</taxon>
        <taxon>Vespertilionidae</taxon>
        <taxon>Cnephaeus</taxon>
    </lineage>
</organism>
<sequence>MVNIGTAPSLQAQANQGRCQLGAPPNCPASHPTEGGDWGQQGHCLTVIHLSAWSGSLEIMLMLVRAGADQRATNQVGMWVTPEHKLSPHRAEGEVLRSLCDDLLYPGCPQDGMKALHFAAQSNNVHIVEYLIQDLHLKDLDQPDEVCLLWLDRSHIHPYQLPLSFCPRWNANAASTSLQPAPPSPWQEQKGSAGVGHGPGSGMWEDRRGLCPECVCAAGGECCPAPRSTAWPRLCGMGAANPGGEINETNEASFAQSKVSGDVAGLLEKAHNIHTVSGCLCSLGEAVARAAEWPVRICSRAIASEHLNPSALQIATQDGHTSLVSFLLGENADLHQNVKPKASALHLAVINNHITVVISLLSAQHDIDVLNQAIPPDTFVFNFQQGKTALAVASRSNHSLVVDMLIKAERFYAWREERKDDTLKMHFFVKHGESTRDTPTNFPLTFKQDHSQQTRLIRSLLWNLAYRQLKANEWQRLARAWTSQMTRSEPSRSSGQMIEIMCH</sequence>
<name>A0AA40LVC0_CNENI</name>